<gene>
    <name evidence="3" type="ORF">DSM104635_03049</name>
</gene>
<dbReference type="InterPro" id="IPR006680">
    <property type="entry name" value="Amidohydro-rel"/>
</dbReference>
<dbReference type="Gene3D" id="3.20.20.140">
    <property type="entry name" value="Metal-dependent hydrolases"/>
    <property type="match status" value="1"/>
</dbReference>
<dbReference type="GO" id="GO:0019748">
    <property type="term" value="P:secondary metabolic process"/>
    <property type="evidence" value="ECO:0007669"/>
    <property type="project" value="TreeGrafter"/>
</dbReference>
<dbReference type="GO" id="GO:0016787">
    <property type="term" value="F:hydrolase activity"/>
    <property type="evidence" value="ECO:0007669"/>
    <property type="project" value="UniProtKB-KW"/>
</dbReference>
<dbReference type="InterPro" id="IPR032465">
    <property type="entry name" value="ACMSD"/>
</dbReference>
<dbReference type="AlphaFoldDB" id="A0A6I6MPV0"/>
<reference evidence="4" key="1">
    <citation type="submission" date="2019-12" db="EMBL/GenBank/DDBJ databases">
        <title>Complete genome of Terracaulis silvestris 0127_4.</title>
        <authorList>
            <person name="Vieira S."/>
            <person name="Riedel T."/>
            <person name="Sproer C."/>
            <person name="Pascual J."/>
            <person name="Boedeker C."/>
            <person name="Overmann J."/>
        </authorList>
    </citation>
    <scope>NUCLEOTIDE SEQUENCE [LARGE SCALE GENOMIC DNA]</scope>
    <source>
        <strain evidence="4">0127_4</strain>
    </source>
</reference>
<proteinExistence type="predicted"/>
<dbReference type="GO" id="GO:0016831">
    <property type="term" value="F:carboxy-lyase activity"/>
    <property type="evidence" value="ECO:0007669"/>
    <property type="project" value="InterPro"/>
</dbReference>
<dbReference type="EMBL" id="CP047045">
    <property type="protein sequence ID" value="QGZ96191.1"/>
    <property type="molecule type" value="Genomic_DNA"/>
</dbReference>
<dbReference type="InterPro" id="IPR032466">
    <property type="entry name" value="Metal_Hydrolase"/>
</dbReference>
<evidence type="ECO:0000259" key="2">
    <source>
        <dbReference type="Pfam" id="PF04909"/>
    </source>
</evidence>
<keyword evidence="3" id="KW-0378">Hydrolase</keyword>
<organism evidence="3 4">
    <name type="scientific">Terricaulis silvestris</name>
    <dbReference type="NCBI Taxonomy" id="2686094"/>
    <lineage>
        <taxon>Bacteria</taxon>
        <taxon>Pseudomonadati</taxon>
        <taxon>Pseudomonadota</taxon>
        <taxon>Alphaproteobacteria</taxon>
        <taxon>Caulobacterales</taxon>
        <taxon>Caulobacteraceae</taxon>
        <taxon>Terricaulis</taxon>
    </lineage>
</organism>
<dbReference type="GO" id="GO:0005737">
    <property type="term" value="C:cytoplasm"/>
    <property type="evidence" value="ECO:0007669"/>
    <property type="project" value="TreeGrafter"/>
</dbReference>
<evidence type="ECO:0000313" key="3">
    <source>
        <dbReference type="EMBL" id="QGZ96191.1"/>
    </source>
</evidence>
<feature type="domain" description="Amidohydrolase-related" evidence="2">
    <location>
        <begin position="86"/>
        <end position="346"/>
    </location>
</feature>
<keyword evidence="1" id="KW-0456">Lyase</keyword>
<dbReference type="PANTHER" id="PTHR21240">
    <property type="entry name" value="2-AMINO-3-CARBOXYLMUCONATE-6-SEMIALDEHYDE DECARBOXYLASE"/>
    <property type="match status" value="1"/>
</dbReference>
<dbReference type="SUPFAM" id="SSF51556">
    <property type="entry name" value="Metallo-dependent hydrolases"/>
    <property type="match status" value="1"/>
</dbReference>
<dbReference type="Pfam" id="PF04909">
    <property type="entry name" value="Amidohydro_2"/>
    <property type="match status" value="1"/>
</dbReference>
<dbReference type="RefSeq" id="WP_158766998.1">
    <property type="nucleotide sequence ID" value="NZ_CP047045.1"/>
</dbReference>
<dbReference type="KEGG" id="tsv:DSM104635_03049"/>
<accession>A0A6I6MPV0</accession>
<keyword evidence="4" id="KW-1185">Reference proteome</keyword>
<name>A0A6I6MPV0_9CAUL</name>
<evidence type="ECO:0000256" key="1">
    <source>
        <dbReference type="ARBA" id="ARBA00023239"/>
    </source>
</evidence>
<sequence>MIAADKKIWVNSADSHVWEPPKLWEENLPSHLKSRGPRVDRREKHDVYIVDNEEVIFMKPDMLDAISPPGMLNLDLRMADLDEQGIWAEVVFASTGLWMTVMKDRELQRESARVWNDWAYADMIKRSERYLPAAMLSSISTEDAAAEVERVAKLGFKALAFPTTLPEPLEYNAKEWDTVWAVAEEAGMVVTFHVGTGTSELVVTRGPGGALINYWETTVPAQRCVVHLVSSGALDRFPKLKLMTAEAGASWMPALGDRLDEAFRQHARWMHPKLERSPSEILKAQVYSSFQHDETAIPTAIHTPYKNVLWGSDYPHLEGTFPHTQEVLHELFKDVPDAVRHRVTLGAFEELFGVSMPKALAA</sequence>
<dbReference type="PANTHER" id="PTHR21240:SF28">
    <property type="entry name" value="ISO-OROTATE DECARBOXYLASE (EUROFUNG)"/>
    <property type="match status" value="1"/>
</dbReference>
<dbReference type="Proteomes" id="UP000431269">
    <property type="component" value="Chromosome"/>
</dbReference>
<evidence type="ECO:0000313" key="4">
    <source>
        <dbReference type="Proteomes" id="UP000431269"/>
    </source>
</evidence>
<protein>
    <submittedName>
        <fullName evidence="3">Putative metal-dependent hydrolase of the TIM-barrel fold protein</fullName>
    </submittedName>
</protein>